<evidence type="ECO:0000259" key="8">
    <source>
        <dbReference type="PROSITE" id="PS51740"/>
    </source>
</evidence>
<feature type="domain" description="SpoVT-AbrB" evidence="8">
    <location>
        <begin position="78"/>
        <end position="121"/>
    </location>
</feature>
<feature type="domain" description="SpoVT-AbrB" evidence="8">
    <location>
        <begin position="7"/>
        <end position="49"/>
    </location>
</feature>
<dbReference type="PROSITE" id="PS51740">
    <property type="entry name" value="SPOVT_ABRB"/>
    <property type="match status" value="2"/>
</dbReference>
<evidence type="ECO:0000256" key="5">
    <source>
        <dbReference type="ARBA" id="ARBA00023125"/>
    </source>
</evidence>
<evidence type="ECO:0000313" key="10">
    <source>
        <dbReference type="Proteomes" id="UP000824102"/>
    </source>
</evidence>
<dbReference type="InterPro" id="IPR007159">
    <property type="entry name" value="SpoVT-AbrB_dom"/>
</dbReference>
<organism evidence="9 10">
    <name type="scientific">Candidatus Gallimonas intestinavium</name>
    <dbReference type="NCBI Taxonomy" id="2838603"/>
    <lineage>
        <taxon>Bacteria</taxon>
        <taxon>Bacillati</taxon>
        <taxon>Bacillota</taxon>
        <taxon>Clostridia</taxon>
        <taxon>Candidatus Gallimonas</taxon>
    </lineage>
</organism>
<evidence type="ECO:0000256" key="1">
    <source>
        <dbReference type="ARBA" id="ARBA00013860"/>
    </source>
</evidence>
<evidence type="ECO:0000256" key="3">
    <source>
        <dbReference type="ARBA" id="ARBA00022737"/>
    </source>
</evidence>
<reference evidence="9" key="1">
    <citation type="journal article" date="2021" name="PeerJ">
        <title>Extensive microbial diversity within the chicken gut microbiome revealed by metagenomics and culture.</title>
        <authorList>
            <person name="Gilroy R."/>
            <person name="Ravi A."/>
            <person name="Getino M."/>
            <person name="Pursley I."/>
            <person name="Horton D.L."/>
            <person name="Alikhan N.F."/>
            <person name="Baker D."/>
            <person name="Gharbi K."/>
            <person name="Hall N."/>
            <person name="Watson M."/>
            <person name="Adriaenssens E.M."/>
            <person name="Foster-Nyarko E."/>
            <person name="Jarju S."/>
            <person name="Secka A."/>
            <person name="Antonio M."/>
            <person name="Oren A."/>
            <person name="Chaudhuri R.R."/>
            <person name="La Ragione R."/>
            <person name="Hildebrand F."/>
            <person name="Pallen M.J."/>
        </authorList>
    </citation>
    <scope>NUCLEOTIDE SEQUENCE</scope>
    <source>
        <strain evidence="9">ChiW7-2402</strain>
    </source>
</reference>
<dbReference type="InterPro" id="IPR037914">
    <property type="entry name" value="SpoVT-AbrB_sf"/>
</dbReference>
<dbReference type="InterPro" id="IPR035644">
    <property type="entry name" value="MraZ_C"/>
</dbReference>
<dbReference type="GO" id="GO:2000143">
    <property type="term" value="P:negative regulation of DNA-templated transcription initiation"/>
    <property type="evidence" value="ECO:0007669"/>
    <property type="project" value="TreeGrafter"/>
</dbReference>
<gene>
    <name evidence="7" type="primary">mraZ</name>
    <name evidence="9" type="ORF">H9964_00870</name>
</gene>
<dbReference type="Proteomes" id="UP000824102">
    <property type="component" value="Unassembled WGS sequence"/>
</dbReference>
<dbReference type="InterPro" id="IPR038619">
    <property type="entry name" value="MraZ_sf"/>
</dbReference>
<comment type="subcellular location">
    <subcellularLocation>
        <location evidence="7">Cytoplasm</location>
        <location evidence="7">Nucleoid</location>
    </subcellularLocation>
</comment>
<evidence type="ECO:0000313" key="9">
    <source>
        <dbReference type="EMBL" id="HIZ72113.1"/>
    </source>
</evidence>
<comment type="subunit">
    <text evidence="7">Forms oligomers.</text>
</comment>
<dbReference type="CDD" id="cd16320">
    <property type="entry name" value="MraZ_N"/>
    <property type="match status" value="1"/>
</dbReference>
<evidence type="ECO:0000256" key="2">
    <source>
        <dbReference type="ARBA" id="ARBA00022490"/>
    </source>
</evidence>
<proteinExistence type="inferred from homology"/>
<reference evidence="9" key="2">
    <citation type="submission" date="2021-04" db="EMBL/GenBank/DDBJ databases">
        <authorList>
            <person name="Gilroy R."/>
        </authorList>
    </citation>
    <scope>NUCLEOTIDE SEQUENCE</scope>
    <source>
        <strain evidence="9">ChiW7-2402</strain>
    </source>
</reference>
<dbReference type="Gene3D" id="3.40.1550.20">
    <property type="entry name" value="Transcriptional regulator MraZ domain"/>
    <property type="match status" value="1"/>
</dbReference>
<comment type="caution">
    <text evidence="9">The sequence shown here is derived from an EMBL/GenBank/DDBJ whole genome shotgun (WGS) entry which is preliminary data.</text>
</comment>
<dbReference type="PANTHER" id="PTHR34701">
    <property type="entry name" value="TRANSCRIPTIONAL REGULATOR MRAZ"/>
    <property type="match status" value="1"/>
</dbReference>
<protein>
    <recommendedName>
        <fullName evidence="1 7">Transcriptional regulator MraZ</fullName>
    </recommendedName>
</protein>
<comment type="similarity">
    <text evidence="7">Belongs to the MraZ family.</text>
</comment>
<keyword evidence="3" id="KW-0677">Repeat</keyword>
<dbReference type="GO" id="GO:0000976">
    <property type="term" value="F:transcription cis-regulatory region binding"/>
    <property type="evidence" value="ECO:0007669"/>
    <property type="project" value="TreeGrafter"/>
</dbReference>
<keyword evidence="5 7" id="KW-0238">DNA-binding</keyword>
<dbReference type="EMBL" id="DXBB01000016">
    <property type="protein sequence ID" value="HIZ72113.1"/>
    <property type="molecule type" value="Genomic_DNA"/>
</dbReference>
<keyword evidence="6 7" id="KW-0804">Transcription</keyword>
<dbReference type="GO" id="GO:0005737">
    <property type="term" value="C:cytoplasm"/>
    <property type="evidence" value="ECO:0007669"/>
    <property type="project" value="UniProtKB-UniRule"/>
</dbReference>
<dbReference type="PANTHER" id="PTHR34701:SF1">
    <property type="entry name" value="TRANSCRIPTIONAL REGULATOR MRAZ"/>
    <property type="match status" value="1"/>
</dbReference>
<dbReference type="CDD" id="cd16321">
    <property type="entry name" value="MraZ_C"/>
    <property type="match status" value="1"/>
</dbReference>
<dbReference type="GO" id="GO:0009295">
    <property type="term" value="C:nucleoid"/>
    <property type="evidence" value="ECO:0007669"/>
    <property type="project" value="UniProtKB-SubCell"/>
</dbReference>
<evidence type="ECO:0000256" key="7">
    <source>
        <dbReference type="HAMAP-Rule" id="MF_01008"/>
    </source>
</evidence>
<keyword evidence="2 7" id="KW-0963">Cytoplasm</keyword>
<dbReference type="HAMAP" id="MF_01008">
    <property type="entry name" value="MraZ"/>
    <property type="match status" value="1"/>
</dbReference>
<sequence length="140" mass="15724">MAAFTGTVYHSMDAKNRIRIPAKFRTGLGKEYSFIIGSQGCIAVYPQAVMDERVEKLNEIHSGDPKLLAAKRKILSSIEQLQEDEQGRTLLPASFRQAAKIQKEVVTIGMGNYIEIWAKEVYDKVNEELSMDEALALVDF</sequence>
<dbReference type="InterPro" id="IPR020603">
    <property type="entry name" value="MraZ_dom"/>
</dbReference>
<dbReference type="Pfam" id="PF02381">
    <property type="entry name" value="MraZ"/>
    <property type="match status" value="2"/>
</dbReference>
<name>A0A9D2JZD5_9FIRM</name>
<dbReference type="InterPro" id="IPR003444">
    <property type="entry name" value="MraZ"/>
</dbReference>
<dbReference type="AlphaFoldDB" id="A0A9D2JZD5"/>
<evidence type="ECO:0000256" key="6">
    <source>
        <dbReference type="ARBA" id="ARBA00023163"/>
    </source>
</evidence>
<dbReference type="InterPro" id="IPR035642">
    <property type="entry name" value="MraZ_N"/>
</dbReference>
<dbReference type="SUPFAM" id="SSF89447">
    <property type="entry name" value="AbrB/MazE/MraZ-like"/>
    <property type="match status" value="1"/>
</dbReference>
<keyword evidence="4 7" id="KW-0805">Transcription regulation</keyword>
<dbReference type="GO" id="GO:0003700">
    <property type="term" value="F:DNA-binding transcription factor activity"/>
    <property type="evidence" value="ECO:0007669"/>
    <property type="project" value="UniProtKB-UniRule"/>
</dbReference>
<accession>A0A9D2JZD5</accession>
<evidence type="ECO:0000256" key="4">
    <source>
        <dbReference type="ARBA" id="ARBA00023015"/>
    </source>
</evidence>